<keyword evidence="2" id="KW-0472">Membrane</keyword>
<evidence type="ECO:0000256" key="1">
    <source>
        <dbReference type="PIRSR" id="PIRSR018571-1"/>
    </source>
</evidence>
<dbReference type="EMBL" id="JACJVO010000002">
    <property type="protein sequence ID" value="MBB6729638.1"/>
    <property type="molecule type" value="Genomic_DNA"/>
</dbReference>
<dbReference type="GO" id="GO:0006508">
    <property type="term" value="P:proteolysis"/>
    <property type="evidence" value="ECO:0007669"/>
    <property type="project" value="InterPro"/>
</dbReference>
<dbReference type="GO" id="GO:0004190">
    <property type="term" value="F:aspartic-type endopeptidase activity"/>
    <property type="evidence" value="ECO:0007669"/>
    <property type="project" value="InterPro"/>
</dbReference>
<feature type="active site" evidence="1">
    <location>
        <position position="185"/>
    </location>
</feature>
<dbReference type="PIRSF" id="PIRSF018571">
    <property type="entry name" value="SpoIIGA"/>
    <property type="match status" value="1"/>
</dbReference>
<accession>A0A7X0VV88</accession>
<feature type="transmembrane region" description="Helical" evidence="2">
    <location>
        <begin position="129"/>
        <end position="149"/>
    </location>
</feature>
<keyword evidence="2" id="KW-1133">Transmembrane helix</keyword>
<feature type="transmembrane region" description="Helical" evidence="2">
    <location>
        <begin position="59"/>
        <end position="80"/>
    </location>
</feature>
<dbReference type="AlphaFoldDB" id="A0A7X0VV88"/>
<dbReference type="InterPro" id="IPR005081">
    <property type="entry name" value="SpoIIGA"/>
</dbReference>
<feature type="transmembrane region" description="Helical" evidence="2">
    <location>
        <begin position="36"/>
        <end position="53"/>
    </location>
</feature>
<dbReference type="Pfam" id="PF03419">
    <property type="entry name" value="Peptidase_U4"/>
    <property type="match status" value="1"/>
</dbReference>
<dbReference type="NCBIfam" id="TIGR02854">
    <property type="entry name" value="spore_II_GA"/>
    <property type="match status" value="1"/>
</dbReference>
<name>A0A7X0VV88_9BACL</name>
<evidence type="ECO:0000256" key="2">
    <source>
        <dbReference type="SAM" id="Phobius"/>
    </source>
</evidence>
<reference evidence="3 4" key="1">
    <citation type="submission" date="2020-08" db="EMBL/GenBank/DDBJ databases">
        <title>Cohnella phylogeny.</title>
        <authorList>
            <person name="Dunlap C."/>
        </authorList>
    </citation>
    <scope>NUCLEOTIDE SEQUENCE [LARGE SCALE GENOMIC DNA]</scope>
    <source>
        <strain evidence="3 4">CBP 2801</strain>
    </source>
</reference>
<gene>
    <name evidence="3" type="primary">spoIIGA</name>
    <name evidence="3" type="ORF">H7C18_01855</name>
</gene>
<comment type="caution">
    <text evidence="3">The sequence shown here is derived from an EMBL/GenBank/DDBJ whole genome shotgun (WGS) entry which is preliminary data.</text>
</comment>
<protein>
    <submittedName>
        <fullName evidence="3">Sigma-E processing peptidase SpoIIGA</fullName>
    </submittedName>
</protein>
<organism evidence="3 4">
    <name type="scientific">Cohnella zeiphila</name>
    <dbReference type="NCBI Taxonomy" id="2761120"/>
    <lineage>
        <taxon>Bacteria</taxon>
        <taxon>Bacillati</taxon>
        <taxon>Bacillota</taxon>
        <taxon>Bacilli</taxon>
        <taxon>Bacillales</taxon>
        <taxon>Paenibacillaceae</taxon>
        <taxon>Cohnella</taxon>
    </lineage>
</organism>
<evidence type="ECO:0000313" key="3">
    <source>
        <dbReference type="EMBL" id="MBB6729638.1"/>
    </source>
</evidence>
<evidence type="ECO:0000313" key="4">
    <source>
        <dbReference type="Proteomes" id="UP000564644"/>
    </source>
</evidence>
<dbReference type="GO" id="GO:0030436">
    <property type="term" value="P:asexual sporulation"/>
    <property type="evidence" value="ECO:0007669"/>
    <property type="project" value="InterPro"/>
</dbReference>
<sequence>MVVYVDLVFLTNLAIDGTVLMTTAKARKLQPKRSRIALSAGLGAAYAAAMFLADAPYLYSFAAKVLVSVAMVFCAFGYGGPLRFVRLFLTFYLVNFATLGGVLGISFLLRQSGTPWADMSVTSGGGVALEWQMQLGLFAAAFGLSVWLFRGASASAERTRRLDAFVVNVTVTVGEDSWSCRGLVDTGNRLYDPLTRIPVMMMEASVWRERLPAGWTERLRGEAADRLVAELDGAAGEPYAWGDRLRLVPYRGMGTDTRLMLAIKPDSVTIGREGEPPRSYQRVLIGMDGGKLSPDGTYQAIVHPDLGLGFDAEPLKSSSRPA</sequence>
<dbReference type="Proteomes" id="UP000564644">
    <property type="component" value="Unassembled WGS sequence"/>
</dbReference>
<dbReference type="RefSeq" id="WP_185127308.1">
    <property type="nucleotide sequence ID" value="NZ_JACJVO010000002.1"/>
</dbReference>
<keyword evidence="2" id="KW-0812">Transmembrane</keyword>
<feature type="transmembrane region" description="Helical" evidence="2">
    <location>
        <begin position="87"/>
        <end position="109"/>
    </location>
</feature>
<keyword evidence="4" id="KW-1185">Reference proteome</keyword>
<proteinExistence type="predicted"/>